<evidence type="ECO:0000256" key="2">
    <source>
        <dbReference type="SAM" id="SignalP"/>
    </source>
</evidence>
<feature type="signal peptide" evidence="2">
    <location>
        <begin position="1"/>
        <end position="28"/>
    </location>
</feature>
<comment type="caution">
    <text evidence="4">The sequence shown here is derived from an EMBL/GenBank/DDBJ whole genome shotgun (WGS) entry which is preliminary data.</text>
</comment>
<feature type="chain" id="PRO_5042021714" description="Nucleotide-diphospho-sugar transferase domain-containing protein" evidence="2">
    <location>
        <begin position="29"/>
        <end position="459"/>
    </location>
</feature>
<evidence type="ECO:0000313" key="5">
    <source>
        <dbReference type="Proteomes" id="UP001205105"/>
    </source>
</evidence>
<gene>
    <name evidence="4" type="ORF">COHA_008192</name>
</gene>
<dbReference type="AlphaFoldDB" id="A0AAD5H2Q5"/>
<name>A0AAD5H2Q5_9CHLO</name>
<dbReference type="Proteomes" id="UP001205105">
    <property type="component" value="Unassembled WGS sequence"/>
</dbReference>
<evidence type="ECO:0000313" key="4">
    <source>
        <dbReference type="EMBL" id="KAI7838010.1"/>
    </source>
</evidence>
<proteinExistence type="predicted"/>
<dbReference type="InterPro" id="IPR005069">
    <property type="entry name" value="Nucl-diP-sugar_transferase"/>
</dbReference>
<reference evidence="4" key="1">
    <citation type="submission" date="2020-11" db="EMBL/GenBank/DDBJ databases">
        <title>Chlorella ohadii genome sequencing and assembly.</title>
        <authorList>
            <person name="Murik O."/>
            <person name="Treves H."/>
            <person name="Kedem I."/>
            <person name="Shotland Y."/>
            <person name="Kaplan A."/>
        </authorList>
    </citation>
    <scope>NUCLEOTIDE SEQUENCE</scope>
    <source>
        <strain evidence="4">1</strain>
    </source>
</reference>
<sequence length="459" mass="51044">MREGGPLRGAAPYLLLGVALLVLALVVSLPDRGALQIELHSTAVRVQNDTAGGSSSTAGSTHQRRVGTLPPGTLPMMVPSKEAYKRVQADPALLETDAELLRQFEATPWLLPPRTKAFAYTGVHDLAELAALRATREGRVKNAVTLLTFNPRFSTMAQNAIFSMVKFGGVRNYLVGIWEPTDLDACADLNLPCADVSAYLPERLDHASSGEFGTHDYFVITWLSSFLVRDLLKKGYAVHYSDADIVYTVKPVWTSYLTFIEEAEADAAFQVELGSSNYVVLPTPGSIAMFEGWTKGFQEGLEAKENDQQYVERIHDKILRRCTAASGCIKAREEMQANSQTGKLALIRAYHHGYFMYSNDHCELAHADTAPLFDTCDWSILYFHPVCTDYDGKRASFVKQQMWFVNEDRCLPRNGTASQVKACEPVRWEQPDYEQHLYSCPRYSLALTHSRPAARADGT</sequence>
<keyword evidence="5" id="KW-1185">Reference proteome</keyword>
<feature type="domain" description="Nucleotide-diphospho-sugar transferase" evidence="3">
    <location>
        <begin position="170"/>
        <end position="317"/>
    </location>
</feature>
<accession>A0AAD5H2Q5</accession>
<feature type="compositionally biased region" description="Low complexity" evidence="1">
    <location>
        <begin position="50"/>
        <end position="61"/>
    </location>
</feature>
<feature type="region of interest" description="Disordered" evidence="1">
    <location>
        <begin position="49"/>
        <end position="72"/>
    </location>
</feature>
<evidence type="ECO:0000256" key="1">
    <source>
        <dbReference type="SAM" id="MobiDB-lite"/>
    </source>
</evidence>
<dbReference type="Pfam" id="PF03407">
    <property type="entry name" value="Nucleotid_trans"/>
    <property type="match status" value="1"/>
</dbReference>
<evidence type="ECO:0000259" key="3">
    <source>
        <dbReference type="Pfam" id="PF03407"/>
    </source>
</evidence>
<organism evidence="4 5">
    <name type="scientific">Chlorella ohadii</name>
    <dbReference type="NCBI Taxonomy" id="2649997"/>
    <lineage>
        <taxon>Eukaryota</taxon>
        <taxon>Viridiplantae</taxon>
        <taxon>Chlorophyta</taxon>
        <taxon>core chlorophytes</taxon>
        <taxon>Trebouxiophyceae</taxon>
        <taxon>Chlorellales</taxon>
        <taxon>Chlorellaceae</taxon>
        <taxon>Chlorella clade</taxon>
        <taxon>Chlorella</taxon>
    </lineage>
</organism>
<protein>
    <recommendedName>
        <fullName evidence="3">Nucleotide-diphospho-sugar transferase domain-containing protein</fullName>
    </recommendedName>
</protein>
<keyword evidence="2" id="KW-0732">Signal</keyword>
<dbReference type="EMBL" id="JADXDR010000138">
    <property type="protein sequence ID" value="KAI7838010.1"/>
    <property type="molecule type" value="Genomic_DNA"/>
</dbReference>